<dbReference type="EMBL" id="UASS01000005">
    <property type="protein sequence ID" value="SPX60032.1"/>
    <property type="molecule type" value="Genomic_DNA"/>
</dbReference>
<accession>A0A0W0TIN5</accession>
<evidence type="ECO:0000313" key="4">
    <source>
        <dbReference type="EMBL" id="KTC95449.1"/>
    </source>
</evidence>
<dbReference type="RefSeq" id="WP_058447905.1">
    <property type="nucleotide sequence ID" value="NZ_CAAAHT010000005.1"/>
</dbReference>
<gene>
    <name evidence="5" type="primary">yddE_1</name>
    <name evidence="4" type="ORF">Lfee_3114</name>
    <name evidence="5" type="ORF">NCTC12022_00748</name>
</gene>
<comment type="similarity">
    <text evidence="1">Belongs to the PhzF family.</text>
</comment>
<dbReference type="OrthoDB" id="9788221at2"/>
<sequence>MNSIEIFQIDSFTDKIFHGNPAAVCLLNDWLNDELMQAIAVENNLSETAFIIEDKSGFHIRWFTPRGEISLCGHATLAAGFVLHELGKCSKDTVHFSSPSGLLSVRKKRGCYTLDFPRLNFQLSERPEPIAALIDKPYVDVFESDLDYLILLADENEVLHAQVDLNALVKLPKRGLILTSHCSDADFYSRCFYPKHNIAEDPVTGSAHCVLGPFWAERLNKKILHAIQGSFRKGELTCEIHDGRVHISGHCTWYSKGYLVI</sequence>
<name>A0A0W0TIN5_9GAMM</name>
<organism evidence="4 6">
    <name type="scientific">Legionella feeleii</name>
    <dbReference type="NCBI Taxonomy" id="453"/>
    <lineage>
        <taxon>Bacteria</taxon>
        <taxon>Pseudomonadati</taxon>
        <taxon>Pseudomonadota</taxon>
        <taxon>Gammaproteobacteria</taxon>
        <taxon>Legionellales</taxon>
        <taxon>Legionellaceae</taxon>
        <taxon>Legionella</taxon>
    </lineage>
</organism>
<dbReference type="PANTHER" id="PTHR13774:SF17">
    <property type="entry name" value="PHENAZINE BIOSYNTHESIS-LIKE DOMAIN-CONTAINING PROTEIN"/>
    <property type="match status" value="1"/>
</dbReference>
<proteinExistence type="inferred from homology"/>
<dbReference type="PIRSF" id="PIRSF016184">
    <property type="entry name" value="PhzC_PhzF"/>
    <property type="match status" value="1"/>
</dbReference>
<dbReference type="PATRIC" id="fig|453.4.peg.3395"/>
<evidence type="ECO:0000313" key="6">
    <source>
        <dbReference type="Proteomes" id="UP000054698"/>
    </source>
</evidence>
<dbReference type="Gene3D" id="3.10.310.10">
    <property type="entry name" value="Diaminopimelate Epimerase, Chain A, domain 1"/>
    <property type="match status" value="2"/>
</dbReference>
<dbReference type="AlphaFoldDB" id="A0A0W0TIN5"/>
<evidence type="ECO:0000313" key="7">
    <source>
        <dbReference type="Proteomes" id="UP000251942"/>
    </source>
</evidence>
<dbReference type="Pfam" id="PF02567">
    <property type="entry name" value="PhzC-PhzF"/>
    <property type="match status" value="1"/>
</dbReference>
<dbReference type="GO" id="GO:0016853">
    <property type="term" value="F:isomerase activity"/>
    <property type="evidence" value="ECO:0007669"/>
    <property type="project" value="UniProtKB-KW"/>
</dbReference>
<dbReference type="EC" id="5.1.-.-" evidence="5"/>
<dbReference type="GO" id="GO:0005737">
    <property type="term" value="C:cytoplasm"/>
    <property type="evidence" value="ECO:0007669"/>
    <property type="project" value="TreeGrafter"/>
</dbReference>
<evidence type="ECO:0000313" key="5">
    <source>
        <dbReference type="EMBL" id="SPX60032.1"/>
    </source>
</evidence>
<evidence type="ECO:0000256" key="2">
    <source>
        <dbReference type="ARBA" id="ARBA00023235"/>
    </source>
</evidence>
<dbReference type="NCBIfam" id="TIGR00654">
    <property type="entry name" value="PhzF_family"/>
    <property type="match status" value="1"/>
</dbReference>
<protein>
    <submittedName>
        <fullName evidence="4">Phenazine biosynthesis PhzF</fullName>
        <ecNumber evidence="5">5.1.-.-</ecNumber>
    </submittedName>
</protein>
<dbReference type="SUPFAM" id="SSF54506">
    <property type="entry name" value="Diaminopimelate epimerase-like"/>
    <property type="match status" value="1"/>
</dbReference>
<reference evidence="4 6" key="1">
    <citation type="submission" date="2015-11" db="EMBL/GenBank/DDBJ databases">
        <title>Genomic analysis of 38 Legionella species identifies large and diverse effector repertoires.</title>
        <authorList>
            <person name="Burstein D."/>
            <person name="Amaro F."/>
            <person name="Zusman T."/>
            <person name="Lifshitz Z."/>
            <person name="Cohen O."/>
            <person name="Gilbert J.A."/>
            <person name="Pupko T."/>
            <person name="Shuman H.A."/>
            <person name="Segal G."/>
        </authorList>
    </citation>
    <scope>NUCLEOTIDE SEQUENCE [LARGE SCALE GENOMIC DNA]</scope>
    <source>
        <strain evidence="4 6">WO-44C</strain>
    </source>
</reference>
<keyword evidence="6" id="KW-1185">Reference proteome</keyword>
<dbReference type="STRING" id="453.Lfee_3114"/>
<dbReference type="Proteomes" id="UP000054698">
    <property type="component" value="Unassembled WGS sequence"/>
</dbReference>
<dbReference type="PANTHER" id="PTHR13774">
    <property type="entry name" value="PHENAZINE BIOSYNTHESIS PROTEIN"/>
    <property type="match status" value="1"/>
</dbReference>
<evidence type="ECO:0000256" key="3">
    <source>
        <dbReference type="PIRSR" id="PIRSR016184-1"/>
    </source>
</evidence>
<dbReference type="Proteomes" id="UP000251942">
    <property type="component" value="Unassembled WGS sequence"/>
</dbReference>
<feature type="active site" evidence="3">
    <location>
        <position position="47"/>
    </location>
</feature>
<keyword evidence="2 5" id="KW-0413">Isomerase</keyword>
<reference evidence="5 7" key="2">
    <citation type="submission" date="2018-06" db="EMBL/GenBank/DDBJ databases">
        <authorList>
            <consortium name="Pathogen Informatics"/>
            <person name="Doyle S."/>
        </authorList>
    </citation>
    <scope>NUCLEOTIDE SEQUENCE [LARGE SCALE GENOMIC DNA]</scope>
    <source>
        <strain evidence="5 7">NCTC12022</strain>
    </source>
</reference>
<evidence type="ECO:0000256" key="1">
    <source>
        <dbReference type="ARBA" id="ARBA00008270"/>
    </source>
</evidence>
<dbReference type="InterPro" id="IPR003719">
    <property type="entry name" value="Phenazine_PhzF-like"/>
</dbReference>
<dbReference type="EMBL" id="LNYB01000085">
    <property type="protein sequence ID" value="KTC95449.1"/>
    <property type="molecule type" value="Genomic_DNA"/>
</dbReference>